<dbReference type="Gramene" id="PNW84851">
    <property type="protein sequence ID" value="PNW84851"/>
    <property type="gene ID" value="CHLRE_03g161050v5"/>
</dbReference>
<comment type="subcellular location">
    <subcellularLocation>
        <location evidence="1">Nucleus</location>
    </subcellularLocation>
</comment>
<dbReference type="SUPFAM" id="SSF158573">
    <property type="entry name" value="GINS helical bundle-like"/>
    <property type="match status" value="1"/>
</dbReference>
<dbReference type="GO" id="GO:1902983">
    <property type="term" value="P:DNA strand elongation involved in mitotic DNA replication"/>
    <property type="evidence" value="ECO:0000318"/>
    <property type="project" value="GO_Central"/>
</dbReference>
<dbReference type="Proteomes" id="UP000006906">
    <property type="component" value="Chromosome 3"/>
</dbReference>
<dbReference type="HOGENOM" id="CLU_079191_1_0_1"/>
<dbReference type="Pfam" id="PF05916">
    <property type="entry name" value="Sld5"/>
    <property type="match status" value="1"/>
</dbReference>
<dbReference type="RefSeq" id="XP_001697418.1">
    <property type="nucleotide sequence ID" value="XM_001697366.2"/>
</dbReference>
<evidence type="ECO:0000313" key="7">
    <source>
        <dbReference type="Proteomes" id="UP000006906"/>
    </source>
</evidence>
<proteinExistence type="inferred from homology"/>
<dbReference type="OMA" id="CLHYECI"/>
<dbReference type="InterPro" id="IPR036224">
    <property type="entry name" value="GINS_bundle-like_dom_sf"/>
</dbReference>
<keyword evidence="7" id="KW-1185">Reference proteome</keyword>
<dbReference type="InterPro" id="IPR021151">
    <property type="entry name" value="GINS_A"/>
</dbReference>
<dbReference type="PaxDb" id="3055-EDP00080"/>
<dbReference type="PANTHER" id="PTHR12914:SF2">
    <property type="entry name" value="DNA REPLICATION COMPLEX GINS PROTEIN PSF1"/>
    <property type="match status" value="1"/>
</dbReference>
<dbReference type="AlphaFoldDB" id="A8J7C1"/>
<evidence type="ECO:0000259" key="5">
    <source>
        <dbReference type="Pfam" id="PF05916"/>
    </source>
</evidence>
<evidence type="ECO:0000256" key="3">
    <source>
        <dbReference type="ARBA" id="ARBA00022705"/>
    </source>
</evidence>
<feature type="domain" description="GINS subunit" evidence="5">
    <location>
        <begin position="82"/>
        <end position="145"/>
    </location>
</feature>
<evidence type="ECO:0000256" key="4">
    <source>
        <dbReference type="ARBA" id="ARBA00023242"/>
    </source>
</evidence>
<reference evidence="6 7" key="1">
    <citation type="journal article" date="2007" name="Science">
        <title>The Chlamydomonas genome reveals the evolution of key animal and plant functions.</title>
        <authorList>
            <person name="Merchant S.S."/>
            <person name="Prochnik S.E."/>
            <person name="Vallon O."/>
            <person name="Harris E.H."/>
            <person name="Karpowicz S.J."/>
            <person name="Witman G.B."/>
            <person name="Terry A."/>
            <person name="Salamov A."/>
            <person name="Fritz-Laylin L.K."/>
            <person name="Marechal-Drouard L."/>
            <person name="Marshall W.F."/>
            <person name="Qu L.H."/>
            <person name="Nelson D.R."/>
            <person name="Sanderfoot A.A."/>
            <person name="Spalding M.H."/>
            <person name="Kapitonov V.V."/>
            <person name="Ren Q."/>
            <person name="Ferris P."/>
            <person name="Lindquist E."/>
            <person name="Shapiro H."/>
            <person name="Lucas S.M."/>
            <person name="Grimwood J."/>
            <person name="Schmutz J."/>
            <person name="Cardol P."/>
            <person name="Cerutti H."/>
            <person name="Chanfreau G."/>
            <person name="Chen C.L."/>
            <person name="Cognat V."/>
            <person name="Croft M.T."/>
            <person name="Dent R."/>
            <person name="Dutcher S."/>
            <person name="Fernandez E."/>
            <person name="Fukuzawa H."/>
            <person name="Gonzalez-Ballester D."/>
            <person name="Gonzalez-Halphen D."/>
            <person name="Hallmann A."/>
            <person name="Hanikenne M."/>
            <person name="Hippler M."/>
            <person name="Inwood W."/>
            <person name="Jabbari K."/>
            <person name="Kalanon M."/>
            <person name="Kuras R."/>
            <person name="Lefebvre P.A."/>
            <person name="Lemaire S.D."/>
            <person name="Lobanov A.V."/>
            <person name="Lohr M."/>
            <person name="Manuell A."/>
            <person name="Meier I."/>
            <person name="Mets L."/>
            <person name="Mittag M."/>
            <person name="Mittelmeier T."/>
            <person name="Moroney J.V."/>
            <person name="Moseley J."/>
            <person name="Napoli C."/>
            <person name="Nedelcu A.M."/>
            <person name="Niyogi K."/>
            <person name="Novoselov S.V."/>
            <person name="Paulsen I.T."/>
            <person name="Pazour G."/>
            <person name="Purton S."/>
            <person name="Ral J.P."/>
            <person name="Riano-Pachon D.M."/>
            <person name="Riekhof W."/>
            <person name="Rymarquis L."/>
            <person name="Schroda M."/>
            <person name="Stern D."/>
            <person name="Umen J."/>
            <person name="Willows R."/>
            <person name="Wilson N."/>
            <person name="Zimmer S.L."/>
            <person name="Allmer J."/>
            <person name="Balk J."/>
            <person name="Bisova K."/>
            <person name="Chen C.J."/>
            <person name="Elias M."/>
            <person name="Gendler K."/>
            <person name="Hauser C."/>
            <person name="Lamb M.R."/>
            <person name="Ledford H."/>
            <person name="Long J.C."/>
            <person name="Minagawa J."/>
            <person name="Page M.D."/>
            <person name="Pan J."/>
            <person name="Pootakham W."/>
            <person name="Roje S."/>
            <person name="Rose A."/>
            <person name="Stahlberg E."/>
            <person name="Terauchi A.M."/>
            <person name="Yang P."/>
            <person name="Ball S."/>
            <person name="Bowler C."/>
            <person name="Dieckmann C.L."/>
            <person name="Gladyshev V.N."/>
            <person name="Green P."/>
            <person name="Jorgensen R."/>
            <person name="Mayfield S."/>
            <person name="Mueller-Roeber B."/>
            <person name="Rajamani S."/>
            <person name="Sayre R.T."/>
            <person name="Brokstein P."/>
            <person name="Dubchak I."/>
            <person name="Goodstein D."/>
            <person name="Hornick L."/>
            <person name="Huang Y.W."/>
            <person name="Jhaveri J."/>
            <person name="Luo Y."/>
            <person name="Martinez D."/>
            <person name="Ngau W.C."/>
            <person name="Otillar B."/>
            <person name="Poliakov A."/>
            <person name="Porter A."/>
            <person name="Szajkowski L."/>
            <person name="Werner G."/>
            <person name="Zhou K."/>
            <person name="Grigoriev I.V."/>
            <person name="Rokhsar D.S."/>
            <person name="Grossman A.R."/>
        </authorList>
    </citation>
    <scope>NUCLEOTIDE SEQUENCE [LARGE SCALE GENOMIC DNA]</scope>
    <source>
        <strain evidence="7">CC-503</strain>
    </source>
</reference>
<evidence type="ECO:0000256" key="1">
    <source>
        <dbReference type="ARBA" id="ARBA00004123"/>
    </source>
</evidence>
<dbReference type="Gene3D" id="1.20.58.1030">
    <property type="match status" value="1"/>
</dbReference>
<gene>
    <name evidence="6" type="ORF">CHLRE_03g161050v5</name>
</gene>
<dbReference type="CDD" id="cd21696">
    <property type="entry name" value="GINS_B_Psf1"/>
    <property type="match status" value="1"/>
</dbReference>
<dbReference type="CDD" id="cd11710">
    <property type="entry name" value="GINS_A_psf1"/>
    <property type="match status" value="1"/>
</dbReference>
<protein>
    <recommendedName>
        <fullName evidence="5">GINS subunit domain-containing protein</fullName>
    </recommendedName>
</protein>
<name>A8J7C1_CHLRE</name>
<dbReference type="PANTHER" id="PTHR12914">
    <property type="entry name" value="PARTNER OF SLD5"/>
    <property type="match status" value="1"/>
</dbReference>
<evidence type="ECO:0000256" key="2">
    <source>
        <dbReference type="ARBA" id="ARBA00006677"/>
    </source>
</evidence>
<dbReference type="GeneID" id="5722980"/>
<evidence type="ECO:0000313" key="6">
    <source>
        <dbReference type="EMBL" id="PNW84851.1"/>
    </source>
</evidence>
<keyword evidence="4" id="KW-0539">Nucleus</keyword>
<dbReference type="EMBL" id="CM008964">
    <property type="protein sequence ID" value="PNW84851.1"/>
    <property type="molecule type" value="Genomic_DNA"/>
</dbReference>
<dbReference type="eggNOG" id="KOG3303">
    <property type="taxonomic scope" value="Eukaryota"/>
</dbReference>
<organism evidence="6 7">
    <name type="scientific">Chlamydomonas reinhardtii</name>
    <name type="common">Chlamydomonas smithii</name>
    <dbReference type="NCBI Taxonomy" id="3055"/>
    <lineage>
        <taxon>Eukaryota</taxon>
        <taxon>Viridiplantae</taxon>
        <taxon>Chlorophyta</taxon>
        <taxon>core chlorophytes</taxon>
        <taxon>Chlorophyceae</taxon>
        <taxon>CS clade</taxon>
        <taxon>Chlamydomonadales</taxon>
        <taxon>Chlamydomonadaceae</taxon>
        <taxon>Chlamydomonas</taxon>
    </lineage>
</organism>
<dbReference type="STRING" id="3055.A8J7C1"/>
<dbReference type="InParanoid" id="A8J7C1"/>
<accession>A8J7C1</accession>
<keyword evidence="3" id="KW-0235">DNA replication</keyword>
<comment type="similarity">
    <text evidence="2">Belongs to the GINS1/PSF1 family.</text>
</comment>
<dbReference type="FunCoup" id="A8J7C1">
    <property type="interactions" value="1285"/>
</dbReference>
<sequence length="220" mass="24981">MSELGRRARELLKELKSYGTGTLSPYNEELVRLIFSEIDEHNSQTEAIVSELRRKQAEAEAGAAGATPQQEVDELTATTMCLHYECIKRNKRLLLIYMNERMQRLKEMRWTLRALPEAQKARCCQSEIQFYNEYSRALQTYMSKSEGVGMDLTLDTRPPKDTFVNVRGLKDSGEVILSYGRATVLVGTTISLPAEEAEPLLRDGTVEMVDWDDGFGRNCS</sequence>
<dbReference type="InterPro" id="IPR056783">
    <property type="entry name" value="PSF1_C"/>
</dbReference>
<dbReference type="GO" id="GO:0000811">
    <property type="term" value="C:GINS complex"/>
    <property type="evidence" value="ECO:0000318"/>
    <property type="project" value="GO_Central"/>
</dbReference>
<dbReference type="KEGG" id="cre:CHLRE_03g161050v5"/>
<dbReference type="InterPro" id="IPR005339">
    <property type="entry name" value="GINS_Psf1"/>
</dbReference>
<dbReference type="OrthoDB" id="10252587at2759"/>